<dbReference type="GO" id="GO:0003700">
    <property type="term" value="F:DNA-binding transcription factor activity"/>
    <property type="evidence" value="ECO:0007669"/>
    <property type="project" value="TreeGrafter"/>
</dbReference>
<dbReference type="AlphaFoldDB" id="A0A653AAP0"/>
<accession>A0A653AAP0</accession>
<dbReference type="EMBL" id="UPXX01000029">
    <property type="protein sequence ID" value="VBB45137.1"/>
    <property type="molecule type" value="Genomic_DNA"/>
</dbReference>
<dbReference type="SUPFAM" id="SSF48498">
    <property type="entry name" value="Tetracyclin repressor-like, C-terminal domain"/>
    <property type="match status" value="1"/>
</dbReference>
<proteinExistence type="predicted"/>
<evidence type="ECO:0000313" key="4">
    <source>
        <dbReference type="EMBL" id="VBB45137.1"/>
    </source>
</evidence>
<dbReference type="InterPro" id="IPR050109">
    <property type="entry name" value="HTH-type_TetR-like_transc_reg"/>
</dbReference>
<dbReference type="Gene3D" id="1.10.357.10">
    <property type="entry name" value="Tetracycline Repressor, domain 2"/>
    <property type="match status" value="1"/>
</dbReference>
<dbReference type="PROSITE" id="PS50977">
    <property type="entry name" value="HTH_TETR_2"/>
    <property type="match status" value="1"/>
</dbReference>
<dbReference type="GO" id="GO:0000976">
    <property type="term" value="F:transcription cis-regulatory region binding"/>
    <property type="evidence" value="ECO:0007669"/>
    <property type="project" value="TreeGrafter"/>
</dbReference>
<dbReference type="SUPFAM" id="SSF46689">
    <property type="entry name" value="Homeodomain-like"/>
    <property type="match status" value="1"/>
</dbReference>
<dbReference type="PANTHER" id="PTHR30055:SF226">
    <property type="entry name" value="HTH-TYPE TRANSCRIPTIONAL REGULATOR PKSA"/>
    <property type="match status" value="1"/>
</dbReference>
<dbReference type="Pfam" id="PF17932">
    <property type="entry name" value="TetR_C_24"/>
    <property type="match status" value="1"/>
</dbReference>
<name>A0A653AAP0_UNCDX</name>
<feature type="domain" description="HTH tetR-type" evidence="3">
    <location>
        <begin position="7"/>
        <end position="67"/>
    </location>
</feature>
<evidence type="ECO:0000256" key="1">
    <source>
        <dbReference type="ARBA" id="ARBA00023125"/>
    </source>
</evidence>
<evidence type="ECO:0000259" key="3">
    <source>
        <dbReference type="PROSITE" id="PS50977"/>
    </source>
</evidence>
<sequence>MARPKNTQKIFEIDRVIAHLFARKGYQRTSMRDIAHELGMNQASLYYYYKSKEEMLFRLMNGAMEDSLLVIEDICASDLSPEDKLSQVLSFYSRYFAGEQEREILLLNEMNSLNDQHRNILNEKQRHYVQLFYSILQELTDQNKMKPIDHTVATFAFFGMVHYTVRWYNRDGPINLEELANMFVEIFTRGIFR</sequence>
<dbReference type="PRINTS" id="PR00455">
    <property type="entry name" value="HTHTETR"/>
</dbReference>
<feature type="DNA-binding region" description="H-T-H motif" evidence="2">
    <location>
        <begin position="30"/>
        <end position="49"/>
    </location>
</feature>
<keyword evidence="1 2" id="KW-0238">DNA-binding</keyword>
<dbReference type="InterPro" id="IPR001647">
    <property type="entry name" value="HTH_TetR"/>
</dbReference>
<dbReference type="PANTHER" id="PTHR30055">
    <property type="entry name" value="HTH-TYPE TRANSCRIPTIONAL REGULATOR RUTR"/>
    <property type="match status" value="1"/>
</dbReference>
<dbReference type="Pfam" id="PF00440">
    <property type="entry name" value="TetR_N"/>
    <property type="match status" value="1"/>
</dbReference>
<dbReference type="InterPro" id="IPR009057">
    <property type="entry name" value="Homeodomain-like_sf"/>
</dbReference>
<protein>
    <submittedName>
        <fullName evidence="4">Transcriptional regulator, TetR family</fullName>
    </submittedName>
</protein>
<gene>
    <name evidence="4" type="ORF">TRIP_B350218</name>
</gene>
<reference evidence="4" key="1">
    <citation type="submission" date="2018-07" db="EMBL/GenBank/DDBJ databases">
        <authorList>
            <consortium name="Genoscope - CEA"/>
            <person name="William W."/>
        </authorList>
    </citation>
    <scope>NUCLEOTIDE SEQUENCE</scope>
    <source>
        <strain evidence="4">IK1</strain>
    </source>
</reference>
<dbReference type="InterPro" id="IPR036271">
    <property type="entry name" value="Tet_transcr_reg_TetR-rel_C_sf"/>
</dbReference>
<evidence type="ECO:0000256" key="2">
    <source>
        <dbReference type="PROSITE-ProRule" id="PRU00335"/>
    </source>
</evidence>
<dbReference type="InterPro" id="IPR041490">
    <property type="entry name" value="KstR2_TetR_C"/>
</dbReference>
<dbReference type="Gene3D" id="1.10.10.60">
    <property type="entry name" value="Homeodomain-like"/>
    <property type="match status" value="1"/>
</dbReference>
<organism evidence="4">
    <name type="scientific">Uncultured Desulfatiglans sp</name>
    <dbReference type="NCBI Taxonomy" id="1748965"/>
    <lineage>
        <taxon>Bacteria</taxon>
        <taxon>Pseudomonadati</taxon>
        <taxon>Thermodesulfobacteriota</taxon>
        <taxon>Desulfobacteria</taxon>
        <taxon>Desulfatiglandales</taxon>
        <taxon>Desulfatiglandaceae</taxon>
        <taxon>Desulfatiglans</taxon>
        <taxon>environmental samples</taxon>
    </lineage>
</organism>